<keyword evidence="5 12" id="KW-0677">Repeat</keyword>
<keyword evidence="11 12" id="KW-0648">Protein biosynthesis</keyword>
<dbReference type="AlphaFoldDB" id="A0A4U0GV12"/>
<dbReference type="NCBIfam" id="TIGR03719">
    <property type="entry name" value="ABC_ABC_ChvD"/>
    <property type="match status" value="1"/>
</dbReference>
<keyword evidence="4 12" id="KW-0699">rRNA-binding</keyword>
<dbReference type="SMART" id="SM00382">
    <property type="entry name" value="AAA"/>
    <property type="match status" value="2"/>
</dbReference>
<dbReference type="PANTHER" id="PTHR43858:SF1">
    <property type="entry name" value="ABC TRANSPORTER-RELATED PROTEIN"/>
    <property type="match status" value="1"/>
</dbReference>
<dbReference type="InterPro" id="IPR003439">
    <property type="entry name" value="ABC_transporter-like_ATP-bd"/>
</dbReference>
<comment type="domain">
    <text evidence="12">The arm domain is inserted in the first ABC transporter domain. Probably contacts ribosomal protein L1.</text>
</comment>
<evidence type="ECO:0000256" key="3">
    <source>
        <dbReference type="ARBA" id="ARBA00022555"/>
    </source>
</evidence>
<protein>
    <recommendedName>
        <fullName evidence="12">Energy-dependent translational throttle protein EttA</fullName>
        <ecNumber evidence="12">3.6.1.-</ecNumber>
    </recommendedName>
    <alternativeName>
        <fullName evidence="12">Translational regulatory factor EttA</fullName>
    </alternativeName>
</protein>
<dbReference type="OrthoDB" id="9804035at2"/>
<keyword evidence="9 12" id="KW-0810">Translation regulation</keyword>
<evidence type="ECO:0000259" key="14">
    <source>
        <dbReference type="PROSITE" id="PS50893"/>
    </source>
</evidence>
<evidence type="ECO:0000256" key="6">
    <source>
        <dbReference type="ARBA" id="ARBA00022741"/>
    </source>
</evidence>
<dbReference type="HAMAP" id="MF_00847">
    <property type="entry name" value="EttA"/>
    <property type="match status" value="1"/>
</dbReference>
<gene>
    <name evidence="12 15" type="primary">ettA</name>
    <name evidence="15" type="ORF">FAZ19_20285</name>
</gene>
<feature type="coiled-coil region" evidence="13">
    <location>
        <begin position="259"/>
        <end position="318"/>
    </location>
</feature>
<feature type="domain" description="ABC transporter" evidence="14">
    <location>
        <begin position="331"/>
        <end position="548"/>
    </location>
</feature>
<dbReference type="CDD" id="cd03221">
    <property type="entry name" value="ABCF_EF-3"/>
    <property type="match status" value="2"/>
</dbReference>
<dbReference type="Pfam" id="PF12848">
    <property type="entry name" value="ABC_tran_Xtn"/>
    <property type="match status" value="1"/>
</dbReference>
<evidence type="ECO:0000256" key="8">
    <source>
        <dbReference type="ARBA" id="ARBA00022840"/>
    </source>
</evidence>
<dbReference type="GO" id="GO:0000049">
    <property type="term" value="F:tRNA binding"/>
    <property type="evidence" value="ECO:0007669"/>
    <property type="project" value="UniProtKB-UniRule"/>
</dbReference>
<comment type="subcellular location">
    <subcellularLocation>
        <location evidence="12">Cytoplasm</location>
    </subcellularLocation>
    <text evidence="12">Associates with ribosomes and polysomes.</text>
</comment>
<organism evidence="15 16">
    <name type="scientific">Sphingobacterium alkalisoli</name>
    <dbReference type="NCBI Taxonomy" id="1874115"/>
    <lineage>
        <taxon>Bacteria</taxon>
        <taxon>Pseudomonadati</taxon>
        <taxon>Bacteroidota</taxon>
        <taxon>Sphingobacteriia</taxon>
        <taxon>Sphingobacteriales</taxon>
        <taxon>Sphingobacteriaceae</taxon>
        <taxon>Sphingobacterium</taxon>
    </lineage>
</organism>
<name>A0A4U0GV12_9SPHI</name>
<dbReference type="Pfam" id="PF00005">
    <property type="entry name" value="ABC_tran"/>
    <property type="match status" value="2"/>
</dbReference>
<feature type="binding site" evidence="12">
    <location>
        <begin position="363"/>
        <end position="370"/>
    </location>
    <ligand>
        <name>ATP</name>
        <dbReference type="ChEBI" id="CHEBI:30616"/>
        <label>2</label>
    </ligand>
</feature>
<dbReference type="Gene3D" id="3.40.50.300">
    <property type="entry name" value="P-loop containing nucleotide triphosphate hydrolases"/>
    <property type="match status" value="2"/>
</dbReference>
<comment type="caution">
    <text evidence="15">The sequence shown here is derived from an EMBL/GenBank/DDBJ whole genome shotgun (WGS) entry which is preliminary data.</text>
</comment>
<comment type="function">
    <text evidence="12">A translation factor that gates the progression of the 70S ribosomal initiation complex (IC, containing tRNA(fMet) in the P-site) into the translation elongation cycle by using a mechanism sensitive to the ATP/ADP ratio. Binds to the 70S ribosome E-site where it modulates the state of the translating ribosome during subunit translocation. ATP hydrolysis probably frees it from the ribosome, which can enter the elongation phase.</text>
</comment>
<dbReference type="FunFam" id="3.40.50.300:FF:000011">
    <property type="entry name" value="Putative ABC transporter ATP-binding component"/>
    <property type="match status" value="1"/>
</dbReference>
<evidence type="ECO:0000256" key="11">
    <source>
        <dbReference type="ARBA" id="ARBA00022917"/>
    </source>
</evidence>
<dbReference type="NCBIfam" id="NF008775">
    <property type="entry name" value="PRK11819.1"/>
    <property type="match status" value="1"/>
</dbReference>
<dbReference type="EC" id="3.6.1.-" evidence="12"/>
<comment type="domain">
    <text evidence="12">The P-site tRNA interaction motif (PtIM domain) probably interacts with the P-site tRNA(fMet) as well as the 23S rRNA.</text>
</comment>
<accession>A0A4U0GV12</accession>
<comment type="subunit">
    <text evidence="12">Monomer. Probably contacts ribosomal proteins L1, L5, L33 and S7, the 16S and 23S rRNA and the P-site containing tRNA(fMet).</text>
</comment>
<dbReference type="SUPFAM" id="SSF52540">
    <property type="entry name" value="P-loop containing nucleoside triphosphate hydrolases"/>
    <property type="match status" value="2"/>
</dbReference>
<evidence type="ECO:0000256" key="1">
    <source>
        <dbReference type="ARBA" id="ARBA00005868"/>
    </source>
</evidence>
<dbReference type="GO" id="GO:0045900">
    <property type="term" value="P:negative regulation of translational elongation"/>
    <property type="evidence" value="ECO:0007669"/>
    <property type="project" value="UniProtKB-UniRule"/>
</dbReference>
<evidence type="ECO:0000313" key="16">
    <source>
        <dbReference type="Proteomes" id="UP000309872"/>
    </source>
</evidence>
<comment type="caution">
    <text evidence="12">Lacks conserved residue(s) required for the propagation of feature annotation.</text>
</comment>
<proteinExistence type="inferred from homology"/>
<comment type="similarity">
    <text evidence="1 12">Belongs to the ABC transporter superfamily. ABCF family. Translational throttle EttA subfamily.</text>
</comment>
<dbReference type="PROSITE" id="PS00211">
    <property type="entry name" value="ABC_TRANSPORTER_1"/>
    <property type="match status" value="1"/>
</dbReference>
<evidence type="ECO:0000256" key="4">
    <source>
        <dbReference type="ARBA" id="ARBA00022730"/>
    </source>
</evidence>
<dbReference type="EMBL" id="SUKA01000008">
    <property type="protein sequence ID" value="TJY62404.1"/>
    <property type="molecule type" value="Genomic_DNA"/>
</dbReference>
<reference evidence="15 16" key="1">
    <citation type="submission" date="2019-04" db="EMBL/GenBank/DDBJ databases">
        <title>Sphingobacterium olei sp. nov., isolated from oil-contaminated soil.</title>
        <authorList>
            <person name="Liu B."/>
        </authorList>
    </citation>
    <scope>NUCLEOTIDE SEQUENCE [LARGE SCALE GENOMIC DNA]</scope>
    <source>
        <strain evidence="15 16">Y3L14</strain>
    </source>
</reference>
<evidence type="ECO:0000256" key="7">
    <source>
        <dbReference type="ARBA" id="ARBA00022801"/>
    </source>
</evidence>
<evidence type="ECO:0000256" key="13">
    <source>
        <dbReference type="SAM" id="Coils"/>
    </source>
</evidence>
<dbReference type="InterPro" id="IPR017871">
    <property type="entry name" value="ABC_transporter-like_CS"/>
</dbReference>
<evidence type="ECO:0000313" key="15">
    <source>
        <dbReference type="EMBL" id="TJY62404.1"/>
    </source>
</evidence>
<feature type="region of interest" description="PtIM" evidence="12">
    <location>
        <begin position="249"/>
        <end position="329"/>
    </location>
</feature>
<keyword evidence="7 12" id="KW-0378">Hydrolase</keyword>
<dbReference type="InterPro" id="IPR022374">
    <property type="entry name" value="EttA"/>
</dbReference>
<evidence type="ECO:0000256" key="2">
    <source>
        <dbReference type="ARBA" id="ARBA00022490"/>
    </source>
</evidence>
<dbReference type="PANTHER" id="PTHR43858">
    <property type="entry name" value="ENERGY-DEPENDENT TRANSLATIONAL THROTTLE PROTEIN ETTA"/>
    <property type="match status" value="1"/>
</dbReference>
<dbReference type="GO" id="GO:0005524">
    <property type="term" value="F:ATP binding"/>
    <property type="evidence" value="ECO:0007669"/>
    <property type="project" value="UniProtKB-UniRule"/>
</dbReference>
<evidence type="ECO:0000256" key="5">
    <source>
        <dbReference type="ARBA" id="ARBA00022737"/>
    </source>
</evidence>
<dbReference type="GO" id="GO:0005737">
    <property type="term" value="C:cytoplasm"/>
    <property type="evidence" value="ECO:0007669"/>
    <property type="project" value="UniProtKB-SubCell"/>
</dbReference>
<dbReference type="Proteomes" id="UP000309872">
    <property type="component" value="Unassembled WGS sequence"/>
</dbReference>
<dbReference type="FunFam" id="3.40.50.300:FF:000183">
    <property type="entry name" value="ABC transporter ATP-binding protein yjjK"/>
    <property type="match status" value="1"/>
</dbReference>
<dbReference type="PROSITE" id="PS50893">
    <property type="entry name" value="ABC_TRANSPORTER_2"/>
    <property type="match status" value="2"/>
</dbReference>
<keyword evidence="8 12" id="KW-0067">ATP-binding</keyword>
<dbReference type="GO" id="GO:0016887">
    <property type="term" value="F:ATP hydrolysis activity"/>
    <property type="evidence" value="ECO:0007669"/>
    <property type="project" value="UniProtKB-UniRule"/>
</dbReference>
<dbReference type="GO" id="GO:0019843">
    <property type="term" value="F:rRNA binding"/>
    <property type="evidence" value="ECO:0007669"/>
    <property type="project" value="UniProtKB-UniRule"/>
</dbReference>
<sequence>MSDEKIIFSMAGVNKIYPPQKQVLKNIYLSFFYGAKIGVIGLNGSGKSSVLKIIAGLDKSYQGEVVFSPGYSVGYLAQEPELDTEKTVREIVEEGVAEITDTLKEYEEINEKFGLPEVYENPDEMDKLLIRQGELQDKIDATNAWELDSKLERAMDALRCPEPDAKIANLSGGERRRVALCRLLLQEPDVLLLDEPTNHLDAESIDWLEQHLKQYKGTVIAVTHDRYFLDNVAGWILELDRGEGIPWKGNYSSWLDQKSKRLAQEEKQETKRQKTLERELEWVKMAPKARHAKSKARLNNYEKLASEETKEREEKLELFIPPGPRLGNVVIEASDISKSYGDRILFENLSFSLPPAGIVGIIGPNGAGKTTLFRLITGQEVPDTGTFKVGETVVLGYVDQLHNDLDPDKSVWENITEGNDNILLGNRPTNSRAYVSKFNFNGADQQKKVGVLSGGERNRVHLAITLKNASNVLLLDEPTNDIDVNTLRALEEGLENFGGCAVIISHDRWFLDRICTHILAFEGDSQVYFFEGNYSEYEENRKKRLGDIGPKRIKYRKLVK</sequence>
<dbReference type="InterPro" id="IPR003593">
    <property type="entry name" value="AAA+_ATPase"/>
</dbReference>
<evidence type="ECO:0000256" key="9">
    <source>
        <dbReference type="ARBA" id="ARBA00022845"/>
    </source>
</evidence>
<keyword evidence="10 12" id="KW-0694">RNA-binding</keyword>
<feature type="domain" description="ABC transporter" evidence="14">
    <location>
        <begin position="8"/>
        <end position="266"/>
    </location>
</feature>
<dbReference type="RefSeq" id="WP_136822602.1">
    <property type="nucleotide sequence ID" value="NZ_BMJX01000008.1"/>
</dbReference>
<dbReference type="InterPro" id="IPR027417">
    <property type="entry name" value="P-loop_NTPase"/>
</dbReference>
<dbReference type="InterPro" id="IPR032781">
    <property type="entry name" value="ABC_tran_Xtn"/>
</dbReference>
<keyword evidence="2 12" id="KW-0963">Cytoplasm</keyword>
<evidence type="ECO:0000256" key="12">
    <source>
        <dbReference type="HAMAP-Rule" id="MF_00847"/>
    </source>
</evidence>
<keyword evidence="16" id="KW-1185">Reference proteome</keyword>
<keyword evidence="13" id="KW-0175">Coiled coil</keyword>
<dbReference type="GO" id="GO:0006412">
    <property type="term" value="P:translation"/>
    <property type="evidence" value="ECO:0007669"/>
    <property type="project" value="UniProtKB-KW"/>
</dbReference>
<keyword evidence="6 12" id="KW-0547">Nucleotide-binding</keyword>
<evidence type="ECO:0000256" key="10">
    <source>
        <dbReference type="ARBA" id="ARBA00022884"/>
    </source>
</evidence>
<comment type="catalytic activity">
    <reaction evidence="12">
        <text>ATP + H2O = ADP + phosphate + H(+)</text>
        <dbReference type="Rhea" id="RHEA:13065"/>
        <dbReference type="ChEBI" id="CHEBI:15377"/>
        <dbReference type="ChEBI" id="CHEBI:15378"/>
        <dbReference type="ChEBI" id="CHEBI:30616"/>
        <dbReference type="ChEBI" id="CHEBI:43474"/>
        <dbReference type="ChEBI" id="CHEBI:456216"/>
    </reaction>
</comment>
<dbReference type="GO" id="GO:0043022">
    <property type="term" value="F:ribosome binding"/>
    <property type="evidence" value="ECO:0007669"/>
    <property type="project" value="UniProtKB-UniRule"/>
</dbReference>
<keyword evidence="3 12" id="KW-0820">tRNA-binding</keyword>